<proteinExistence type="predicted"/>
<dbReference type="Pfam" id="PF18994">
    <property type="entry name" value="Prophage_tailD1"/>
    <property type="match status" value="1"/>
</dbReference>
<gene>
    <name evidence="3" type="ordered locus">Sca_0508</name>
</gene>
<dbReference type="InterPro" id="IPR010572">
    <property type="entry name" value="Tail_dom"/>
</dbReference>
<dbReference type="AlphaFoldDB" id="B9DJC3"/>
<dbReference type="Proteomes" id="UP000000444">
    <property type="component" value="Chromosome"/>
</dbReference>
<dbReference type="EMBL" id="AM295250">
    <property type="protein sequence ID" value="CAL27422.1"/>
    <property type="molecule type" value="Genomic_DNA"/>
</dbReference>
<dbReference type="eggNOG" id="ENOG50347CV">
    <property type="taxonomic scope" value="Bacteria"/>
</dbReference>
<name>B9DJC3_STACT</name>
<accession>B9DJC3</accession>
<evidence type="ECO:0000259" key="2">
    <source>
        <dbReference type="Pfam" id="PF18994"/>
    </source>
</evidence>
<evidence type="ECO:0000313" key="3">
    <source>
        <dbReference type="EMBL" id="CAL27422.1"/>
    </source>
</evidence>
<protein>
    <recommendedName>
        <fullName evidence="5">Peptidase</fullName>
    </recommendedName>
</protein>
<reference evidence="3 4" key="1">
    <citation type="journal article" date="2009" name="Appl. Environ. Microbiol.">
        <title>Genome analysis of the meat starter culture bacterium Staphylococcus carnosus TM300.</title>
        <authorList>
            <person name="Rosenstein R."/>
            <person name="Nerz C."/>
            <person name="Biswas L."/>
            <person name="Resch A."/>
            <person name="Raddatz G."/>
            <person name="Schuster S.C."/>
            <person name="Goetz F."/>
        </authorList>
    </citation>
    <scope>NUCLEOTIDE SEQUENCE [LARGE SCALE GENOMIC DNA]</scope>
    <source>
        <strain evidence="3 4">TM300</strain>
    </source>
</reference>
<dbReference type="BioCyc" id="SCAR396513:SCA_RS02605-MONOMER"/>
<dbReference type="Gene3D" id="6.20.110.10">
    <property type="match status" value="1"/>
</dbReference>
<dbReference type="KEGG" id="sca:SCA_0508"/>
<dbReference type="Pfam" id="PF06605">
    <property type="entry name" value="Prophage_tail"/>
    <property type="match status" value="1"/>
</dbReference>
<evidence type="ECO:0000313" key="4">
    <source>
        <dbReference type="Proteomes" id="UP000000444"/>
    </source>
</evidence>
<dbReference type="HOGENOM" id="CLU_050792_1_0_9"/>
<dbReference type="Gene3D" id="3.55.50.40">
    <property type="match status" value="1"/>
</dbReference>
<organism evidence="3 4">
    <name type="scientific">Staphylococcus carnosus (strain TM300)</name>
    <dbReference type="NCBI Taxonomy" id="396513"/>
    <lineage>
        <taxon>Bacteria</taxon>
        <taxon>Bacillati</taxon>
        <taxon>Bacillota</taxon>
        <taxon>Bacilli</taxon>
        <taxon>Bacillales</taxon>
        <taxon>Staphylococcaceae</taxon>
        <taxon>Staphylococcus</taxon>
    </lineage>
</organism>
<dbReference type="GeneID" id="93795446"/>
<dbReference type="RefSeq" id="WP_015899766.1">
    <property type="nucleotide sequence ID" value="NC_012121.1"/>
</dbReference>
<dbReference type="InterPro" id="IPR044051">
    <property type="entry name" value="Prophage_tail_N"/>
</dbReference>
<sequence>MSTDIIVTDINETMSELLLDFAYDTFKYEYERNNTRQITFIAYKTRYNEDVYNLLQNEAYIEYKGQKYVIKTASPSFDGFIHTKEIIATHIMFEFQNHYVSKDTDSETINDDSDSNKAQKVTLNEFLEYGFKGNKLGYSYEIKGSFNNKVSFEGLGEKNGMEYLVEGAELFGFIYYADNKKIYIHDNNSFYVPTEKTIRYKYNNSEVKASIDTKELKTVIKGYGKKLTSKDTKNYSPVKPKDLTYSGKFIKDGTWRTEEVGASFSYELECKYGNETIVFSLKKMSKGGMLDLYFNGEKVGEYSCYSKSATTQNITLSKNTKKGKYTVKAVFKGKKSGVDYKKSAPCMYVGTEKATVINTTAVLKGDDLYSSTYVYKSSKSYDVFGHREAPDHFDESITDKDELKSKLEKELKDEPDIELDINYIGDEKIEERDAIWFIHEIMGYNTELKVVSLIQVHPLNPAPDEIGFSNNKRDIVQISNVLNRKMKSVSAALNKSKLNNIYSPSTGYTGGSIVGSVLVDE</sequence>
<evidence type="ECO:0000259" key="1">
    <source>
        <dbReference type="Pfam" id="PF06605"/>
    </source>
</evidence>
<dbReference type="OrthoDB" id="2404328at2"/>
<feature type="domain" description="Tail spike" evidence="1">
    <location>
        <begin position="111"/>
        <end position="478"/>
    </location>
</feature>
<keyword evidence="4" id="KW-1185">Reference proteome</keyword>
<evidence type="ECO:0008006" key="5">
    <source>
        <dbReference type="Google" id="ProtNLM"/>
    </source>
</evidence>
<feature type="domain" description="Prophage endopeptidase tail N-terminal" evidence="2">
    <location>
        <begin position="5"/>
        <end position="90"/>
    </location>
</feature>